<evidence type="ECO:0000256" key="1">
    <source>
        <dbReference type="ARBA" id="ARBA00022679"/>
    </source>
</evidence>
<feature type="region of interest" description="Disordered" evidence="6">
    <location>
        <begin position="309"/>
        <end position="374"/>
    </location>
</feature>
<dbReference type="PROSITE" id="PS00108">
    <property type="entry name" value="PROTEIN_KINASE_ST"/>
    <property type="match status" value="1"/>
</dbReference>
<dbReference type="InterPro" id="IPR011009">
    <property type="entry name" value="Kinase-like_dom_sf"/>
</dbReference>
<sequence length="771" mass="82937">MIRMEDPGNQPSSIPGFEMIRPIGRGGMGEVFLARQISLDRPVAIKLLHPVYQALSDERLVRFRREAELMARVNHPNVLTVFDLGQVSGRPYLVMGYAEGGDLRRLMRAGVPMAADAARALIEPVGRALACLHRNGILHRDLKPENVLLDDDGRPLVADFGIAVLRGGAGALTGTGIGLGTPGYIAPEQQYRLKIDERADQYSLAALSYELLTGQVPLGVPRPPSSTNAALPGAIDSVLLRALADDPEDRFADVPAFLQALDAAFSRPPAPRGRGRKPAMIALGSTIALATFVAGVLLARSIREARPAPWRQVPAPPTGPVAPPSVASGTTPTELTARGSGPGPESEPDPGVGAGPGPAAGADPGPAAGADPGRAIADAEPADRLVPFLEDQLERFAVASPAPRPPGGDCPREAWLDAIDTLLGHGPLAGRLKARIDEIAFQIWDDNGRPEGTSDADWLEARRRLFESDGLDPLIQQLIGEEAVALWERKGQPEGKDEENWFQARHRLVDEGLLLPARVRDNLENTFLLVPAGELDVPDQPGGPGPTLVVDRPFYLADREVTVGLFARFVQLTGYRTTAEVEGSAIGFDPETGGEVRGPQYRWRNPGYPGGVAEDHPVAQVSWDDAIAFCREATSRLGTSYRLPTEREWRYARHLARRRAREAGEAPGALADEAWYLDNSDRAAHPVGSKRPDGLGFYDLLGNAAEWCADSCEVVDPRQPDAPPGPGHPVLGGSWINTADQLRPGVRPCFPPTFYYPSIGFRLCVDLPDVR</sequence>
<dbReference type="InterPro" id="IPR005532">
    <property type="entry name" value="SUMF_dom"/>
</dbReference>
<dbReference type="RefSeq" id="WP_197446149.1">
    <property type="nucleotide sequence ID" value="NZ_CP036426.1"/>
</dbReference>
<dbReference type="EMBL" id="CP036426">
    <property type="protein sequence ID" value="QDV35759.1"/>
    <property type="molecule type" value="Genomic_DNA"/>
</dbReference>
<evidence type="ECO:0000313" key="8">
    <source>
        <dbReference type="EMBL" id="QDV35759.1"/>
    </source>
</evidence>
<gene>
    <name evidence="8" type="primary">pkn1_3</name>
    <name evidence="8" type="ORF">ElP_36650</name>
</gene>
<dbReference type="InterPro" id="IPR042095">
    <property type="entry name" value="SUMF_sf"/>
</dbReference>
<dbReference type="Pfam" id="PF03781">
    <property type="entry name" value="FGE-sulfatase"/>
    <property type="match status" value="1"/>
</dbReference>
<evidence type="ECO:0000313" key="9">
    <source>
        <dbReference type="Proteomes" id="UP000317835"/>
    </source>
</evidence>
<dbReference type="SUPFAM" id="SSF56112">
    <property type="entry name" value="Protein kinase-like (PK-like)"/>
    <property type="match status" value="1"/>
</dbReference>
<dbReference type="AlphaFoldDB" id="A0A518H4J3"/>
<protein>
    <submittedName>
        <fullName evidence="8">Serine/threonine-protein kinase Pkn1</fullName>
        <ecNumber evidence="8">2.7.11.1</ecNumber>
    </submittedName>
</protein>
<dbReference type="SMART" id="SM00220">
    <property type="entry name" value="S_TKc"/>
    <property type="match status" value="1"/>
</dbReference>
<feature type="compositionally biased region" description="Pro residues" evidence="6">
    <location>
        <begin position="314"/>
        <end position="323"/>
    </location>
</feature>
<dbReference type="PANTHER" id="PTHR43289">
    <property type="entry name" value="MITOGEN-ACTIVATED PROTEIN KINASE KINASE KINASE 20-RELATED"/>
    <property type="match status" value="1"/>
</dbReference>
<dbReference type="Gene3D" id="1.10.510.10">
    <property type="entry name" value="Transferase(Phosphotransferase) domain 1"/>
    <property type="match status" value="1"/>
</dbReference>
<dbReference type="CDD" id="cd14014">
    <property type="entry name" value="STKc_PknB_like"/>
    <property type="match status" value="1"/>
</dbReference>
<evidence type="ECO:0000259" key="7">
    <source>
        <dbReference type="PROSITE" id="PS50011"/>
    </source>
</evidence>
<dbReference type="InterPro" id="IPR017441">
    <property type="entry name" value="Protein_kinase_ATP_BS"/>
</dbReference>
<reference evidence="8 9" key="1">
    <citation type="submission" date="2019-02" db="EMBL/GenBank/DDBJ databases">
        <title>Deep-cultivation of Planctomycetes and their phenomic and genomic characterization uncovers novel biology.</title>
        <authorList>
            <person name="Wiegand S."/>
            <person name="Jogler M."/>
            <person name="Boedeker C."/>
            <person name="Pinto D."/>
            <person name="Vollmers J."/>
            <person name="Rivas-Marin E."/>
            <person name="Kohn T."/>
            <person name="Peeters S.H."/>
            <person name="Heuer A."/>
            <person name="Rast P."/>
            <person name="Oberbeckmann S."/>
            <person name="Bunk B."/>
            <person name="Jeske O."/>
            <person name="Meyerdierks A."/>
            <person name="Storesund J.E."/>
            <person name="Kallscheuer N."/>
            <person name="Luecker S."/>
            <person name="Lage O.M."/>
            <person name="Pohl T."/>
            <person name="Merkel B.J."/>
            <person name="Hornburger P."/>
            <person name="Mueller R.-W."/>
            <person name="Bruemmer F."/>
            <person name="Labrenz M."/>
            <person name="Spormann A.M."/>
            <person name="Op den Camp H."/>
            <person name="Overmann J."/>
            <person name="Amann R."/>
            <person name="Jetten M.S.M."/>
            <person name="Mascher T."/>
            <person name="Medema M.H."/>
            <person name="Devos D.P."/>
            <person name="Kaster A.-K."/>
            <person name="Ovreas L."/>
            <person name="Rohde M."/>
            <person name="Galperin M.Y."/>
            <person name="Jogler C."/>
        </authorList>
    </citation>
    <scope>NUCLEOTIDE SEQUENCE [LARGE SCALE GENOMIC DNA]</scope>
    <source>
        <strain evidence="8 9">ElP</strain>
    </source>
</reference>
<proteinExistence type="predicted"/>
<dbReference type="GO" id="GO:0005524">
    <property type="term" value="F:ATP binding"/>
    <property type="evidence" value="ECO:0007669"/>
    <property type="project" value="UniProtKB-UniRule"/>
</dbReference>
<dbReference type="Gene3D" id="3.30.200.20">
    <property type="entry name" value="Phosphorylase Kinase, domain 1"/>
    <property type="match status" value="1"/>
</dbReference>
<evidence type="ECO:0000256" key="6">
    <source>
        <dbReference type="SAM" id="MobiDB-lite"/>
    </source>
</evidence>
<dbReference type="KEGG" id="tpla:ElP_36650"/>
<dbReference type="InterPro" id="IPR021327">
    <property type="entry name" value="DUF2934"/>
</dbReference>
<dbReference type="PROSITE" id="PS50011">
    <property type="entry name" value="PROTEIN_KINASE_DOM"/>
    <property type="match status" value="1"/>
</dbReference>
<accession>A0A518H4J3</accession>
<keyword evidence="9" id="KW-1185">Reference proteome</keyword>
<feature type="binding site" evidence="5">
    <location>
        <position position="46"/>
    </location>
    <ligand>
        <name>ATP</name>
        <dbReference type="ChEBI" id="CHEBI:30616"/>
    </ligand>
</feature>
<dbReference type="InterPro" id="IPR016187">
    <property type="entry name" value="CTDL_fold"/>
</dbReference>
<keyword evidence="1 8" id="KW-0808">Transferase</keyword>
<evidence type="ECO:0000256" key="2">
    <source>
        <dbReference type="ARBA" id="ARBA00022741"/>
    </source>
</evidence>
<dbReference type="EC" id="2.7.11.1" evidence="8"/>
<name>A0A518H4J3_9BACT</name>
<dbReference type="InterPro" id="IPR008271">
    <property type="entry name" value="Ser/Thr_kinase_AS"/>
</dbReference>
<dbReference type="GO" id="GO:0004674">
    <property type="term" value="F:protein serine/threonine kinase activity"/>
    <property type="evidence" value="ECO:0007669"/>
    <property type="project" value="UniProtKB-EC"/>
</dbReference>
<evidence type="ECO:0000256" key="3">
    <source>
        <dbReference type="ARBA" id="ARBA00022777"/>
    </source>
</evidence>
<keyword evidence="3 8" id="KW-0418">Kinase</keyword>
<dbReference type="InterPro" id="IPR000719">
    <property type="entry name" value="Prot_kinase_dom"/>
</dbReference>
<dbReference type="PANTHER" id="PTHR43289:SF6">
    <property type="entry name" value="SERINE_THREONINE-PROTEIN KINASE NEKL-3"/>
    <property type="match status" value="1"/>
</dbReference>
<dbReference type="Proteomes" id="UP000317835">
    <property type="component" value="Chromosome"/>
</dbReference>
<keyword evidence="4 5" id="KW-0067">ATP-binding</keyword>
<dbReference type="PROSITE" id="PS00107">
    <property type="entry name" value="PROTEIN_KINASE_ATP"/>
    <property type="match status" value="1"/>
</dbReference>
<feature type="compositionally biased region" description="Low complexity" evidence="6">
    <location>
        <begin position="359"/>
        <end position="374"/>
    </location>
</feature>
<evidence type="ECO:0000256" key="4">
    <source>
        <dbReference type="ARBA" id="ARBA00022840"/>
    </source>
</evidence>
<organism evidence="8 9">
    <name type="scientific">Tautonia plasticadhaerens</name>
    <dbReference type="NCBI Taxonomy" id="2527974"/>
    <lineage>
        <taxon>Bacteria</taxon>
        <taxon>Pseudomonadati</taxon>
        <taxon>Planctomycetota</taxon>
        <taxon>Planctomycetia</taxon>
        <taxon>Isosphaerales</taxon>
        <taxon>Isosphaeraceae</taxon>
        <taxon>Tautonia</taxon>
    </lineage>
</organism>
<dbReference type="Pfam" id="PF11154">
    <property type="entry name" value="DUF2934"/>
    <property type="match status" value="2"/>
</dbReference>
<dbReference type="Pfam" id="PF00069">
    <property type="entry name" value="Pkinase"/>
    <property type="match status" value="1"/>
</dbReference>
<feature type="domain" description="Protein kinase" evidence="7">
    <location>
        <begin position="17"/>
        <end position="265"/>
    </location>
</feature>
<keyword evidence="2 5" id="KW-0547">Nucleotide-binding</keyword>
<dbReference type="SUPFAM" id="SSF56436">
    <property type="entry name" value="C-type lectin-like"/>
    <property type="match status" value="1"/>
</dbReference>
<dbReference type="Gene3D" id="3.90.1580.10">
    <property type="entry name" value="paralog of FGE (formylglycine-generating enzyme)"/>
    <property type="match status" value="1"/>
</dbReference>
<evidence type="ECO:0000256" key="5">
    <source>
        <dbReference type="PROSITE-ProRule" id="PRU10141"/>
    </source>
</evidence>